<name>A0A484SGF9_9ZZZZ</name>
<dbReference type="Gene3D" id="1.10.10.10">
    <property type="entry name" value="Winged helix-like DNA-binding domain superfamily/Winged helix DNA-binding domain"/>
    <property type="match status" value="1"/>
</dbReference>
<dbReference type="InterPro" id="IPR036390">
    <property type="entry name" value="WH_DNA-bd_sf"/>
</dbReference>
<keyword evidence="2" id="KW-0238">DNA-binding</keyword>
<keyword evidence="3" id="KW-0804">Transcription</keyword>
<organism evidence="7">
    <name type="scientific">plant metagenome</name>
    <dbReference type="NCBI Taxonomy" id="1297885"/>
    <lineage>
        <taxon>unclassified sequences</taxon>
        <taxon>metagenomes</taxon>
        <taxon>organismal metagenomes</taxon>
    </lineage>
</organism>
<reference evidence="7" key="1">
    <citation type="submission" date="2019-03" db="EMBL/GenBank/DDBJ databases">
        <authorList>
            <person name="Danneels B."/>
        </authorList>
    </citation>
    <scope>NUCLEOTIDE SEQUENCE</scope>
</reference>
<dbReference type="PANTHER" id="PTHR33204">
    <property type="entry name" value="TRANSCRIPTIONAL REGULATOR, MARR FAMILY"/>
    <property type="match status" value="1"/>
</dbReference>
<evidence type="ECO:0000256" key="2">
    <source>
        <dbReference type="ARBA" id="ARBA00023125"/>
    </source>
</evidence>
<dbReference type="AlphaFoldDB" id="A0A484SGF9"/>
<evidence type="ECO:0000256" key="4">
    <source>
        <dbReference type="SAM" id="MobiDB-lite"/>
    </source>
</evidence>
<dbReference type="PROSITE" id="PS51118">
    <property type="entry name" value="HTH_HXLR"/>
    <property type="match status" value="1"/>
</dbReference>
<keyword evidence="1" id="KW-0805">Transcription regulation</keyword>
<feature type="region of interest" description="Disordered" evidence="4">
    <location>
        <begin position="123"/>
        <end position="144"/>
    </location>
</feature>
<evidence type="ECO:0000313" key="7">
    <source>
        <dbReference type="EMBL" id="VFR61183.1"/>
    </source>
</evidence>
<dbReference type="EMBL" id="CAADIF010000005">
    <property type="protein sequence ID" value="VFR61183.1"/>
    <property type="molecule type" value="Genomic_DNA"/>
</dbReference>
<dbReference type="SUPFAM" id="SSF46785">
    <property type="entry name" value="Winged helix' DNA-binding domain"/>
    <property type="match status" value="1"/>
</dbReference>
<gene>
    <name evidence="6" type="ORF">ANK1_4136</name>
    <name evidence="7" type="ORF">ANK2_4137</name>
</gene>
<dbReference type="EMBL" id="CAADIA010000006">
    <property type="protein sequence ID" value="VFR32322.1"/>
    <property type="molecule type" value="Genomic_DNA"/>
</dbReference>
<evidence type="ECO:0000259" key="5">
    <source>
        <dbReference type="PROSITE" id="PS51118"/>
    </source>
</evidence>
<dbReference type="Pfam" id="PF01638">
    <property type="entry name" value="HxlR"/>
    <property type="match status" value="1"/>
</dbReference>
<feature type="compositionally biased region" description="Low complexity" evidence="4">
    <location>
        <begin position="128"/>
        <end position="144"/>
    </location>
</feature>
<dbReference type="GO" id="GO:0003677">
    <property type="term" value="F:DNA binding"/>
    <property type="evidence" value="ECO:0007669"/>
    <property type="project" value="UniProtKB-KW"/>
</dbReference>
<accession>A0A484SGF9</accession>
<evidence type="ECO:0000256" key="1">
    <source>
        <dbReference type="ARBA" id="ARBA00023015"/>
    </source>
</evidence>
<evidence type="ECO:0000313" key="6">
    <source>
        <dbReference type="EMBL" id="VFR32322.1"/>
    </source>
</evidence>
<dbReference type="PANTHER" id="PTHR33204:SF39">
    <property type="entry name" value="TRANSCRIPTIONAL REGULATORY PROTEIN"/>
    <property type="match status" value="1"/>
</dbReference>
<sequence>MTNSRPKNNGRDFDRLLLDQIADRWTILVLGAICAADNGRIRFNALRREVEGISQKTLTLCVRRLERNGLVERHLVDGAPPGVEYAVTALGHTLDKPFDALNAWTREHAAAIRSAQAAFDERTGVTEAGQTPRTTRAAGGARGG</sequence>
<feature type="domain" description="HTH hxlR-type" evidence="5">
    <location>
        <begin position="5"/>
        <end position="113"/>
    </location>
</feature>
<dbReference type="InterPro" id="IPR036388">
    <property type="entry name" value="WH-like_DNA-bd_sf"/>
</dbReference>
<proteinExistence type="predicted"/>
<evidence type="ECO:0000256" key="3">
    <source>
        <dbReference type="ARBA" id="ARBA00023163"/>
    </source>
</evidence>
<protein>
    <submittedName>
        <fullName evidence="7">Transcriptional regulator, HxlR family</fullName>
    </submittedName>
</protein>
<dbReference type="InterPro" id="IPR002577">
    <property type="entry name" value="HTH_HxlR"/>
</dbReference>